<proteinExistence type="predicted"/>
<dbReference type="STRING" id="153721.MYP_4419"/>
<feature type="region of interest" description="Disordered" evidence="1">
    <location>
        <begin position="350"/>
        <end position="369"/>
    </location>
</feature>
<comment type="caution">
    <text evidence="2">The sequence shown here is derived from an EMBL/GenBank/DDBJ whole genome shotgun (WGS) entry which is preliminary data.</text>
</comment>
<sequence>MSHISLEGLANSPYSLIINGKKSFSDSNVEIRGKDSIYILISVLLRPTDTTNAYIVSDKILFNTNGNIQSVVLESFAQNANFFVNAQTGCDTVWTAGKPFVIYNQLTIPEGCKLTVEKGVKVLFHNAATLKVEGTLIVNGEKGNEVLFGSDKRGKIYEDQPGQWSGIQFTSKSINNRINFSIIENADIGISQEEISDNDTIPELIFSNSILRNMKNEGLSLAADSYLWNDLTYNILGNNILSKGKETVYIRHSTIAGYSFSFFRDFPLLDFSKSSGKTRIENSIIWGDRSNEVASGGDFIVSNSIIRNFQPVPGNNNISKDPQFKSPFRLDFRPDNLSPAIDAGLSLGISKDLDDKNRDEKPDLGAYEK</sequence>
<organism evidence="2 3">
    <name type="scientific">Sporocytophaga myxococcoides</name>
    <dbReference type="NCBI Taxonomy" id="153721"/>
    <lineage>
        <taxon>Bacteria</taxon>
        <taxon>Pseudomonadati</taxon>
        <taxon>Bacteroidota</taxon>
        <taxon>Cytophagia</taxon>
        <taxon>Cytophagales</taxon>
        <taxon>Cytophagaceae</taxon>
        <taxon>Sporocytophaga</taxon>
    </lineage>
</organism>
<protein>
    <recommendedName>
        <fullName evidence="4">Right handed beta helix domain-containing protein</fullName>
    </recommendedName>
</protein>
<feature type="compositionally biased region" description="Basic and acidic residues" evidence="1">
    <location>
        <begin position="351"/>
        <end position="369"/>
    </location>
</feature>
<dbReference type="SUPFAM" id="SSF51126">
    <property type="entry name" value="Pectin lyase-like"/>
    <property type="match status" value="1"/>
</dbReference>
<dbReference type="AlphaFoldDB" id="A0A098LKZ5"/>
<evidence type="ECO:0000256" key="1">
    <source>
        <dbReference type="SAM" id="MobiDB-lite"/>
    </source>
</evidence>
<evidence type="ECO:0000313" key="2">
    <source>
        <dbReference type="EMBL" id="GAL87189.1"/>
    </source>
</evidence>
<dbReference type="EMBL" id="BBLT01000011">
    <property type="protein sequence ID" value="GAL87189.1"/>
    <property type="molecule type" value="Genomic_DNA"/>
</dbReference>
<accession>A0A098LKZ5</accession>
<gene>
    <name evidence="2" type="ORF">MYP_4419</name>
</gene>
<dbReference type="Proteomes" id="UP000030185">
    <property type="component" value="Unassembled WGS sequence"/>
</dbReference>
<dbReference type="eggNOG" id="ENOG502Z7PX">
    <property type="taxonomic scope" value="Bacteria"/>
</dbReference>
<keyword evidence="3" id="KW-1185">Reference proteome</keyword>
<dbReference type="InterPro" id="IPR011050">
    <property type="entry name" value="Pectin_lyase_fold/virulence"/>
</dbReference>
<evidence type="ECO:0000313" key="3">
    <source>
        <dbReference type="Proteomes" id="UP000030185"/>
    </source>
</evidence>
<evidence type="ECO:0008006" key="4">
    <source>
        <dbReference type="Google" id="ProtNLM"/>
    </source>
</evidence>
<name>A0A098LKZ5_9BACT</name>
<reference evidence="2 3" key="1">
    <citation type="submission" date="2014-09" db="EMBL/GenBank/DDBJ databases">
        <title>Sporocytophaga myxococcoides PG-01 genome sequencing.</title>
        <authorList>
            <person name="Liu L."/>
            <person name="Gao P.J."/>
            <person name="Chen G.J."/>
            <person name="Wang L.S."/>
        </authorList>
    </citation>
    <scope>NUCLEOTIDE SEQUENCE [LARGE SCALE GENOMIC DNA]</scope>
    <source>
        <strain evidence="2 3">PG-01</strain>
    </source>
</reference>